<reference evidence="3" key="1">
    <citation type="submission" date="2022-10" db="EMBL/GenBank/DDBJ databases">
        <title>Luteolibacter sp. GHJ8, whole genome shotgun sequencing project.</title>
        <authorList>
            <person name="Zhao G."/>
            <person name="Shen L."/>
        </authorList>
    </citation>
    <scope>NUCLEOTIDE SEQUENCE</scope>
    <source>
        <strain evidence="3">GHJ8</strain>
    </source>
</reference>
<dbReference type="InterPro" id="IPR052346">
    <property type="entry name" value="O-mannosyl-transferase_TMTC"/>
</dbReference>
<dbReference type="InterPro" id="IPR011990">
    <property type="entry name" value="TPR-like_helical_dom_sf"/>
</dbReference>
<evidence type="ECO:0000256" key="2">
    <source>
        <dbReference type="ARBA" id="ARBA00022803"/>
    </source>
</evidence>
<name>A0ABT3G4H4_9BACT</name>
<dbReference type="PANTHER" id="PTHR44227">
    <property type="match status" value="1"/>
</dbReference>
<evidence type="ECO:0000256" key="1">
    <source>
        <dbReference type="ARBA" id="ARBA00022737"/>
    </source>
</evidence>
<dbReference type="EMBL" id="JAPDDR010000007">
    <property type="protein sequence ID" value="MCW1914743.1"/>
    <property type="molecule type" value="Genomic_DNA"/>
</dbReference>
<protein>
    <recommendedName>
        <fullName evidence="5">Tetratricopeptide repeat protein</fullName>
    </recommendedName>
</protein>
<organism evidence="3 4">
    <name type="scientific">Luteolibacter rhizosphaerae</name>
    <dbReference type="NCBI Taxonomy" id="2989719"/>
    <lineage>
        <taxon>Bacteria</taxon>
        <taxon>Pseudomonadati</taxon>
        <taxon>Verrucomicrobiota</taxon>
        <taxon>Verrucomicrobiia</taxon>
        <taxon>Verrucomicrobiales</taxon>
        <taxon>Verrucomicrobiaceae</taxon>
        <taxon>Luteolibacter</taxon>
    </lineage>
</organism>
<gene>
    <name evidence="3" type="ORF">OJ996_14235</name>
</gene>
<dbReference type="Proteomes" id="UP001165653">
    <property type="component" value="Unassembled WGS sequence"/>
</dbReference>
<dbReference type="PANTHER" id="PTHR44227:SF3">
    <property type="entry name" value="PROTEIN O-MANNOSYL-TRANSFERASE TMTC4"/>
    <property type="match status" value="1"/>
</dbReference>
<evidence type="ECO:0000313" key="3">
    <source>
        <dbReference type="EMBL" id="MCW1914743.1"/>
    </source>
</evidence>
<dbReference type="SUPFAM" id="SSF48452">
    <property type="entry name" value="TPR-like"/>
    <property type="match status" value="1"/>
</dbReference>
<proteinExistence type="predicted"/>
<accession>A0ABT3G4H4</accession>
<sequence length="447" mass="48965">MSRFILPWFATLLTAGASPKLDFALGILAEQRGDGLAAAAAIEKARLADPAAYPLMTRAAERLQAAGDIEGASTLYREFAKAAPGRLDAQLAYADFLRGASPDDDFATKIARDTLEKARADHPENIAIKNRLFRIHEALGERSESLKLFEELAAPDADEDRTMAAVNMARTLFPKDDPKARERLDELLKQAVARSPRNPVLARTASEHFRNTARLPESIEMLALHVAADPTSLDLRIRLGILQLAAERTEEGEKTLLEVLVINPRQALAHHSLAKLYRKQGKADAARPHAAEALKIRGGDPSEFAALADEFLEAGQPREARLLLEKAVYFNMSDAELAAKLAVATRRDPEMRERASRLFREAESLAGGEGPAKDPVFLSEFAESLVEGGQKLAAEERLRLAIRAFPAEKKKETAAALRRLAGLWQEGNRNAEAAKALLQRAEGLDPR</sequence>
<dbReference type="Gene3D" id="1.25.40.10">
    <property type="entry name" value="Tetratricopeptide repeat domain"/>
    <property type="match status" value="3"/>
</dbReference>
<keyword evidence="4" id="KW-1185">Reference proteome</keyword>
<comment type="caution">
    <text evidence="3">The sequence shown here is derived from an EMBL/GenBank/DDBJ whole genome shotgun (WGS) entry which is preliminary data.</text>
</comment>
<dbReference type="Pfam" id="PF13432">
    <property type="entry name" value="TPR_16"/>
    <property type="match status" value="1"/>
</dbReference>
<keyword evidence="1" id="KW-0677">Repeat</keyword>
<dbReference type="RefSeq" id="WP_264514279.1">
    <property type="nucleotide sequence ID" value="NZ_JAPDDR010000007.1"/>
</dbReference>
<evidence type="ECO:0008006" key="5">
    <source>
        <dbReference type="Google" id="ProtNLM"/>
    </source>
</evidence>
<keyword evidence="2" id="KW-0802">TPR repeat</keyword>
<evidence type="ECO:0000313" key="4">
    <source>
        <dbReference type="Proteomes" id="UP001165653"/>
    </source>
</evidence>